<evidence type="ECO:0000313" key="3">
    <source>
        <dbReference type="EMBL" id="WVZ93126.1"/>
    </source>
</evidence>
<name>A0AAQ3XB33_PASNO</name>
<feature type="domain" description="Disease resistance R13L4/SHOC-2-like LRR" evidence="2">
    <location>
        <begin position="44"/>
        <end position="122"/>
    </location>
</feature>
<dbReference type="Proteomes" id="UP001341281">
    <property type="component" value="Chromosome 09"/>
</dbReference>
<keyword evidence="1" id="KW-0677">Repeat</keyword>
<dbReference type="EMBL" id="CP144753">
    <property type="protein sequence ID" value="WVZ93126.1"/>
    <property type="molecule type" value="Genomic_DNA"/>
</dbReference>
<gene>
    <name evidence="3" type="ORF">U9M48_039132</name>
</gene>
<dbReference type="InterPro" id="IPR055414">
    <property type="entry name" value="LRR_R13L4/SHOC2-like"/>
</dbReference>
<dbReference type="PANTHER" id="PTHR47186">
    <property type="entry name" value="LEUCINE-RICH REPEAT-CONTAINING PROTEIN 57"/>
    <property type="match status" value="1"/>
</dbReference>
<dbReference type="SUPFAM" id="SSF52058">
    <property type="entry name" value="L domain-like"/>
    <property type="match status" value="1"/>
</dbReference>
<evidence type="ECO:0000313" key="4">
    <source>
        <dbReference type="Proteomes" id="UP001341281"/>
    </source>
</evidence>
<evidence type="ECO:0000256" key="1">
    <source>
        <dbReference type="ARBA" id="ARBA00022737"/>
    </source>
</evidence>
<keyword evidence="4" id="KW-1185">Reference proteome</keyword>
<feature type="domain" description="Disease resistance R13L4/SHOC-2-like LRR" evidence="2">
    <location>
        <begin position="189"/>
        <end position="409"/>
    </location>
</feature>
<sequence>ETRPERESEANWKGDEDDFKSMVDVSHIRSLSSVQKEEAAPTCLDLQDLDWRGSICNHHLDDIGKLRHLRYLSLRGCTGTYHLPDSVGNIRQLQTLDIRSTWITMLPKTIIKLKQLQYLRSGGLRHDRRYFLDRIKRKCAAFCACQRQPTVVWGETWRDRCAKCWWVAMPALAFSSGISVPRGEVDIGSENTLKEIKRLTRLRKLDVGGINKENSQELCSTLEVLSRLESLSMSGAWLEDGSCGLSDAVFSPPSNLRSLTLCLHLVKMPAWIKDLQNLVKLRVMSTHLTDPDGTMQLLGSLPYLAILSLESYTFSVEGLRLHFQPEAFPSLVALELCSAQIDEQRFESVEFKEGAAPKLEVLDFTYRYDVTINDRLFSGLASLPNLKKFGLRIGDDKKAFVEHARAQLALNLNLPVLMRSTAQGPVISSGDLSMSAADVKS</sequence>
<reference evidence="3 4" key="1">
    <citation type="submission" date="2024-02" db="EMBL/GenBank/DDBJ databases">
        <title>High-quality chromosome-scale genome assembly of Pensacola bahiagrass (Paspalum notatum Flugge var. saurae).</title>
        <authorList>
            <person name="Vega J.M."/>
            <person name="Podio M."/>
            <person name="Orjuela J."/>
            <person name="Siena L.A."/>
            <person name="Pessino S.C."/>
            <person name="Combes M.C."/>
            <person name="Mariac C."/>
            <person name="Albertini E."/>
            <person name="Pupilli F."/>
            <person name="Ortiz J.P.A."/>
            <person name="Leblanc O."/>
        </authorList>
    </citation>
    <scope>NUCLEOTIDE SEQUENCE [LARGE SCALE GENOMIC DNA]</scope>
    <source>
        <strain evidence="3">R1</strain>
        <tissue evidence="3">Leaf</tissue>
    </source>
</reference>
<dbReference type="InterPro" id="IPR032675">
    <property type="entry name" value="LRR_dom_sf"/>
</dbReference>
<organism evidence="3 4">
    <name type="scientific">Paspalum notatum var. saurae</name>
    <dbReference type="NCBI Taxonomy" id="547442"/>
    <lineage>
        <taxon>Eukaryota</taxon>
        <taxon>Viridiplantae</taxon>
        <taxon>Streptophyta</taxon>
        <taxon>Embryophyta</taxon>
        <taxon>Tracheophyta</taxon>
        <taxon>Spermatophyta</taxon>
        <taxon>Magnoliopsida</taxon>
        <taxon>Liliopsida</taxon>
        <taxon>Poales</taxon>
        <taxon>Poaceae</taxon>
        <taxon>PACMAD clade</taxon>
        <taxon>Panicoideae</taxon>
        <taxon>Andropogonodae</taxon>
        <taxon>Paspaleae</taxon>
        <taxon>Paspalinae</taxon>
        <taxon>Paspalum</taxon>
    </lineage>
</organism>
<feature type="non-terminal residue" evidence="3">
    <location>
        <position position="441"/>
    </location>
</feature>
<dbReference type="PANTHER" id="PTHR47186:SF57">
    <property type="entry name" value="OS02G0478300 PROTEIN"/>
    <property type="match status" value="1"/>
</dbReference>
<proteinExistence type="predicted"/>
<dbReference type="AlphaFoldDB" id="A0AAQ3XB33"/>
<evidence type="ECO:0000259" key="2">
    <source>
        <dbReference type="Pfam" id="PF23598"/>
    </source>
</evidence>
<accession>A0AAQ3XB33</accession>
<dbReference type="Gene3D" id="3.80.10.10">
    <property type="entry name" value="Ribonuclease Inhibitor"/>
    <property type="match status" value="2"/>
</dbReference>
<dbReference type="Pfam" id="PF23598">
    <property type="entry name" value="LRR_14"/>
    <property type="match status" value="2"/>
</dbReference>
<protein>
    <recommendedName>
        <fullName evidence="2">Disease resistance R13L4/SHOC-2-like LRR domain-containing protein</fullName>
    </recommendedName>
</protein>